<dbReference type="SUPFAM" id="SSF47616">
    <property type="entry name" value="GST C-terminal domain-like"/>
    <property type="match status" value="1"/>
</dbReference>
<dbReference type="InterPro" id="IPR004045">
    <property type="entry name" value="Glutathione_S-Trfase_N"/>
</dbReference>
<dbReference type="Pfam" id="PF13410">
    <property type="entry name" value="GST_C_2"/>
    <property type="match status" value="1"/>
</dbReference>
<dbReference type="InterPro" id="IPR036282">
    <property type="entry name" value="Glutathione-S-Trfase_C_sf"/>
</dbReference>
<gene>
    <name evidence="5" type="ORF">ACAOBT_LOCUS3960</name>
</gene>
<feature type="domain" description="GST C-terminal" evidence="4">
    <location>
        <begin position="110"/>
        <end position="235"/>
    </location>
</feature>
<dbReference type="GO" id="GO:0006749">
    <property type="term" value="P:glutathione metabolic process"/>
    <property type="evidence" value="ECO:0007669"/>
    <property type="project" value="TreeGrafter"/>
</dbReference>
<protein>
    <submittedName>
        <fullName evidence="5">Uncharacterized protein</fullName>
    </submittedName>
</protein>
<feature type="chain" id="PRO_5040165126" evidence="2">
    <location>
        <begin position="19"/>
        <end position="240"/>
    </location>
</feature>
<dbReference type="PROSITE" id="PS50405">
    <property type="entry name" value="GST_CTER"/>
    <property type="match status" value="1"/>
</dbReference>
<evidence type="ECO:0000313" key="5">
    <source>
        <dbReference type="EMBL" id="CAH1961068.1"/>
    </source>
</evidence>
<name>A0A9P0JUY5_ACAOB</name>
<dbReference type="AlphaFoldDB" id="A0A9P0JUY5"/>
<evidence type="ECO:0000256" key="2">
    <source>
        <dbReference type="SAM" id="SignalP"/>
    </source>
</evidence>
<dbReference type="InterPro" id="IPR036249">
    <property type="entry name" value="Thioredoxin-like_sf"/>
</dbReference>
<dbReference type="FunFam" id="3.40.30.10:FF:000034">
    <property type="entry name" value="glutathione S-transferase 1"/>
    <property type="match status" value="1"/>
</dbReference>
<dbReference type="Gene3D" id="1.20.1050.10">
    <property type="match status" value="1"/>
</dbReference>
<dbReference type="CDD" id="cd03045">
    <property type="entry name" value="GST_N_Delta_Epsilon"/>
    <property type="match status" value="1"/>
</dbReference>
<sequence length="240" mass="26678">MIIFHLITLCFYMSSISGTLGNNAMDLYYFPLSPPSRAALMTMKVLGLNPNIKIVNIPEGEQMKPEFLKINPLHQIPVLNDGGFIISESVVIMKYLVDTYAKDDTLFPKDPRKAAVTLQRMLFISAYMFPRMVGYMAGPILDGEEPDAEKGQKLEEAINHLNNFIGDNQWVAGNTMTAADIIAVSNIATIDASGAFDLKAYPNLWQWYGRIKEALSSAGYNEVIKKGADMFGKAFKDVVH</sequence>
<dbReference type="FunFam" id="1.20.1050.10:FF:000007">
    <property type="entry name" value="Glutathione S-transferase 1-1"/>
    <property type="match status" value="1"/>
</dbReference>
<feature type="domain" description="GST N-terminal" evidence="3">
    <location>
        <begin position="23"/>
        <end position="104"/>
    </location>
</feature>
<keyword evidence="6" id="KW-1185">Reference proteome</keyword>
<dbReference type="SFLD" id="SFLDG01153">
    <property type="entry name" value="Main.4:_Theta-like"/>
    <property type="match status" value="1"/>
</dbReference>
<evidence type="ECO:0000259" key="4">
    <source>
        <dbReference type="PROSITE" id="PS50405"/>
    </source>
</evidence>
<dbReference type="EMBL" id="CAKOFQ010006691">
    <property type="protein sequence ID" value="CAH1961068.1"/>
    <property type="molecule type" value="Genomic_DNA"/>
</dbReference>
<organism evidence="5 6">
    <name type="scientific">Acanthoscelides obtectus</name>
    <name type="common">Bean weevil</name>
    <name type="synonym">Bruchus obtectus</name>
    <dbReference type="NCBI Taxonomy" id="200917"/>
    <lineage>
        <taxon>Eukaryota</taxon>
        <taxon>Metazoa</taxon>
        <taxon>Ecdysozoa</taxon>
        <taxon>Arthropoda</taxon>
        <taxon>Hexapoda</taxon>
        <taxon>Insecta</taxon>
        <taxon>Pterygota</taxon>
        <taxon>Neoptera</taxon>
        <taxon>Endopterygota</taxon>
        <taxon>Coleoptera</taxon>
        <taxon>Polyphaga</taxon>
        <taxon>Cucujiformia</taxon>
        <taxon>Chrysomeloidea</taxon>
        <taxon>Chrysomelidae</taxon>
        <taxon>Bruchinae</taxon>
        <taxon>Bruchini</taxon>
        <taxon>Acanthoscelides</taxon>
    </lineage>
</organism>
<proteinExistence type="predicted"/>
<comment type="subunit">
    <text evidence="1">Homodimer.</text>
</comment>
<dbReference type="SFLD" id="SFLDS00019">
    <property type="entry name" value="Glutathione_Transferase_(cytos"/>
    <property type="match status" value="1"/>
</dbReference>
<dbReference type="PANTHER" id="PTHR43969">
    <property type="entry name" value="GLUTATHIONE S TRANSFERASE D10, ISOFORM A-RELATED"/>
    <property type="match status" value="1"/>
</dbReference>
<dbReference type="PROSITE" id="PS51354">
    <property type="entry name" value="GLUTAREDOXIN_2"/>
    <property type="match status" value="1"/>
</dbReference>
<dbReference type="InterPro" id="IPR010987">
    <property type="entry name" value="Glutathione-S-Trfase_C-like"/>
</dbReference>
<dbReference type="Pfam" id="PF13417">
    <property type="entry name" value="GST_N_3"/>
    <property type="match status" value="1"/>
</dbReference>
<dbReference type="CDD" id="cd03177">
    <property type="entry name" value="GST_C_Delta_Epsilon"/>
    <property type="match status" value="1"/>
</dbReference>
<dbReference type="InterPro" id="IPR040079">
    <property type="entry name" value="Glutathione_S-Trfase"/>
</dbReference>
<dbReference type="SUPFAM" id="SSF52833">
    <property type="entry name" value="Thioredoxin-like"/>
    <property type="match status" value="1"/>
</dbReference>
<evidence type="ECO:0000313" key="6">
    <source>
        <dbReference type="Proteomes" id="UP001152888"/>
    </source>
</evidence>
<comment type="caution">
    <text evidence="5">The sequence shown here is derived from an EMBL/GenBank/DDBJ whole genome shotgun (WGS) entry which is preliminary data.</text>
</comment>
<dbReference type="OrthoDB" id="2309723at2759"/>
<evidence type="ECO:0000256" key="1">
    <source>
        <dbReference type="ARBA" id="ARBA00011738"/>
    </source>
</evidence>
<dbReference type="PANTHER" id="PTHR43969:SF9">
    <property type="entry name" value="GLUTATHIONE S TRANSFERASE D10, ISOFORM A-RELATED"/>
    <property type="match status" value="1"/>
</dbReference>
<feature type="signal peptide" evidence="2">
    <location>
        <begin position="1"/>
        <end position="18"/>
    </location>
</feature>
<reference evidence="5" key="1">
    <citation type="submission" date="2022-03" db="EMBL/GenBank/DDBJ databases">
        <authorList>
            <person name="Sayadi A."/>
        </authorList>
    </citation>
    <scope>NUCLEOTIDE SEQUENCE</scope>
</reference>
<keyword evidence="2" id="KW-0732">Signal</keyword>
<dbReference type="Proteomes" id="UP001152888">
    <property type="component" value="Unassembled WGS sequence"/>
</dbReference>
<dbReference type="SFLD" id="SFLDG00358">
    <property type="entry name" value="Main_(cytGST)"/>
    <property type="match status" value="1"/>
</dbReference>
<dbReference type="GO" id="GO:0004364">
    <property type="term" value="F:glutathione transferase activity"/>
    <property type="evidence" value="ECO:0007669"/>
    <property type="project" value="TreeGrafter"/>
</dbReference>
<dbReference type="Gene3D" id="3.40.30.10">
    <property type="entry name" value="Glutaredoxin"/>
    <property type="match status" value="1"/>
</dbReference>
<evidence type="ECO:0000259" key="3">
    <source>
        <dbReference type="PROSITE" id="PS50404"/>
    </source>
</evidence>
<dbReference type="PROSITE" id="PS50404">
    <property type="entry name" value="GST_NTER"/>
    <property type="match status" value="1"/>
</dbReference>
<accession>A0A9P0JUY5</accession>